<dbReference type="InterPro" id="IPR029063">
    <property type="entry name" value="SAM-dependent_MTases_sf"/>
</dbReference>
<dbReference type="AlphaFoldDB" id="A0A0G4IL81"/>
<dbReference type="GO" id="GO:0008757">
    <property type="term" value="F:S-adenosylmethionine-dependent methyltransferase activity"/>
    <property type="evidence" value="ECO:0007669"/>
    <property type="project" value="InterPro"/>
</dbReference>
<sequence length="487" mass="53388">MTIEDDLKATRARWNVLALDFDAYEPLMSQSWRVLLDHLELGGSRQVLEVGAGRGTCASAILGRLPAGAQLTATDYTPTMVEIARKFLGAQPALREVAVANAIDLSPFSDGQFNRYIANMTLHIVPDADAMLREARRVLSDDGIAAFSIWGRPEHSAIMTANQKPDAGLSTNFNLGADVAALKQRILAAGFQRVTMWRHQCVYELWDADNAVALWARVEKRDIATDPCGMMTEAALKASRAHWEGLALDFDACESLMTQSWGVLLEHLQLDGARQVLEVGAGRGTCASAILNRLPEGAQLTATDYTPVMVDIASKFLGVHPGLREIAVANAIDLFPFSNGQFDRYIANMTLHLVPDADAMLREARRVLSDDGIAAFSVWGRPEHSTIITANQKPGAGLSKEFDVGADLDALKKRILAAGFKRVAIWRQQCVYELWDTDNAVAMWARIEKRNTATDPWCSTLRGRFQAVIDRGDPIGLEAVVIVARCD</sequence>
<dbReference type="Gene3D" id="3.40.50.150">
    <property type="entry name" value="Vaccinia Virus protein VP39"/>
    <property type="match status" value="2"/>
</dbReference>
<dbReference type="OMA" id="IANMTLH"/>
<reference evidence="2 3" key="1">
    <citation type="submission" date="2015-02" db="EMBL/GenBank/DDBJ databases">
        <authorList>
            <person name="Chooi Y.-H."/>
        </authorList>
    </citation>
    <scope>NUCLEOTIDE SEQUENCE [LARGE SCALE GENOMIC DNA]</scope>
    <source>
        <strain evidence="2">E3</strain>
    </source>
</reference>
<feature type="domain" description="Methyltransferase type 11" evidence="1">
    <location>
        <begin position="48"/>
        <end position="147"/>
    </location>
</feature>
<dbReference type="Proteomes" id="UP000039324">
    <property type="component" value="Unassembled WGS sequence"/>
</dbReference>
<dbReference type="OrthoDB" id="8300214at2759"/>
<dbReference type="SUPFAM" id="SSF53335">
    <property type="entry name" value="S-adenosyl-L-methionine-dependent methyltransferases"/>
    <property type="match status" value="2"/>
</dbReference>
<evidence type="ECO:0000313" key="2">
    <source>
        <dbReference type="EMBL" id="CEO95928.1"/>
    </source>
</evidence>
<proteinExistence type="predicted"/>
<keyword evidence="3" id="KW-1185">Reference proteome</keyword>
<accession>A0A0G4IL81</accession>
<organism evidence="2 3">
    <name type="scientific">Plasmodiophora brassicae</name>
    <name type="common">Clubroot disease agent</name>
    <dbReference type="NCBI Taxonomy" id="37360"/>
    <lineage>
        <taxon>Eukaryota</taxon>
        <taxon>Sar</taxon>
        <taxon>Rhizaria</taxon>
        <taxon>Endomyxa</taxon>
        <taxon>Phytomyxea</taxon>
        <taxon>Plasmodiophorida</taxon>
        <taxon>Plasmodiophoridae</taxon>
        <taxon>Plasmodiophora</taxon>
    </lineage>
</organism>
<gene>
    <name evidence="2" type="ORF">PBRA_004618</name>
</gene>
<protein>
    <recommendedName>
        <fullName evidence="1">Methyltransferase type 11 domain-containing protein</fullName>
    </recommendedName>
</protein>
<feature type="domain" description="Methyltransferase type 11" evidence="1">
    <location>
        <begin position="277"/>
        <end position="376"/>
    </location>
</feature>
<dbReference type="EMBL" id="CDSF01000046">
    <property type="protein sequence ID" value="CEO95928.1"/>
    <property type="molecule type" value="Genomic_DNA"/>
</dbReference>
<dbReference type="InterPro" id="IPR013216">
    <property type="entry name" value="Methyltransf_11"/>
</dbReference>
<dbReference type="Pfam" id="PF08241">
    <property type="entry name" value="Methyltransf_11"/>
    <property type="match status" value="2"/>
</dbReference>
<evidence type="ECO:0000313" key="3">
    <source>
        <dbReference type="Proteomes" id="UP000039324"/>
    </source>
</evidence>
<name>A0A0G4IL81_PLABS</name>
<evidence type="ECO:0000259" key="1">
    <source>
        <dbReference type="Pfam" id="PF08241"/>
    </source>
</evidence>
<dbReference type="PANTHER" id="PTHR43591">
    <property type="entry name" value="METHYLTRANSFERASE"/>
    <property type="match status" value="1"/>
</dbReference>
<dbReference type="PANTHER" id="PTHR43591:SF24">
    <property type="entry name" value="2-METHOXY-6-POLYPRENYL-1,4-BENZOQUINOL METHYLASE, MITOCHONDRIAL"/>
    <property type="match status" value="1"/>
</dbReference>
<dbReference type="STRING" id="37360.A0A0G4IL81"/>
<dbReference type="CDD" id="cd02440">
    <property type="entry name" value="AdoMet_MTases"/>
    <property type="match status" value="2"/>
</dbReference>